<dbReference type="EMBL" id="OP974294">
    <property type="protein sequence ID" value="WBQ85712.1"/>
    <property type="molecule type" value="Genomic_DNA"/>
</dbReference>
<organism evidence="2">
    <name type="scientific">Macrobiotus joannae</name>
    <dbReference type="NCBI Taxonomy" id="947161"/>
    <lineage>
        <taxon>Eukaryota</taxon>
        <taxon>Metazoa</taxon>
        <taxon>Ecdysozoa</taxon>
        <taxon>Tardigrada</taxon>
        <taxon>Eutardigrada</taxon>
        <taxon>Parachela</taxon>
        <taxon>Macrobiotoidea</taxon>
        <taxon>Macrobiotidae</taxon>
        <taxon>Macrobiotus</taxon>
    </lineage>
</organism>
<name>A0AAF0AU27_9BILA</name>
<evidence type="ECO:0000313" key="2">
    <source>
        <dbReference type="EMBL" id="WBQ85712.1"/>
    </source>
</evidence>
<feature type="compositionally biased region" description="Basic and acidic residues" evidence="1">
    <location>
        <begin position="155"/>
        <end position="184"/>
    </location>
</feature>
<dbReference type="AlphaFoldDB" id="A0AAF0AU27"/>
<evidence type="ECO:0000256" key="1">
    <source>
        <dbReference type="SAM" id="MobiDB-lite"/>
    </source>
</evidence>
<protein>
    <submittedName>
        <fullName evidence="2">CAHS 4a</fullName>
    </submittedName>
</protein>
<accession>A0AAF0AU27</accession>
<sequence>MPIEKKVVEKVEVRTSGDVPPVIVVPTIAGDHTHNVATTGYVGTNPLAPNLSTASSVVTTCTTDCTPTVHKHHEEHHHHHHGSEVTRECSEQSVNHTHTEVRAPIINAPAPIMVTSVGGLADELVSEGFTASATRISSEASHQTIVESAALHRQAAQDKERYDREQAAISKQHEKDLEKKTEKYRKDAEEQAEKIRKEMEKQHAKDIEFRKELVETAIDRQKKEVELEAKYAKKELEHERQKALDALEHSKMSTNIEVKFDAAAGTTTSEGTVVSERVDITHPRI</sequence>
<reference evidence="2" key="1">
    <citation type="submission" date="2022-12" db="EMBL/GenBank/DDBJ databases">
        <title>The evolution of temperature and desiccation-related protein families in Tardigrada reveals the complex acquisition of extremotolerance.</title>
        <authorList>
            <person name="Fleming J."/>
            <person name="Pisani D."/>
            <person name="Arakawa K."/>
        </authorList>
    </citation>
    <scope>NUCLEOTIDE SEQUENCE</scope>
</reference>
<feature type="region of interest" description="Disordered" evidence="1">
    <location>
        <begin position="153"/>
        <end position="184"/>
    </location>
</feature>
<proteinExistence type="predicted"/>